<name>A0AAV7U274_PLEWA</name>
<proteinExistence type="predicted"/>
<dbReference type="AlphaFoldDB" id="A0AAV7U274"/>
<evidence type="ECO:0000313" key="1">
    <source>
        <dbReference type="EMBL" id="KAJ1182214.1"/>
    </source>
</evidence>
<dbReference type="Proteomes" id="UP001066276">
    <property type="component" value="Chromosome 3_2"/>
</dbReference>
<accession>A0AAV7U274</accession>
<comment type="caution">
    <text evidence="1">The sequence shown here is derived from an EMBL/GenBank/DDBJ whole genome shotgun (WGS) entry which is preliminary data.</text>
</comment>
<evidence type="ECO:0000313" key="2">
    <source>
        <dbReference type="Proteomes" id="UP001066276"/>
    </source>
</evidence>
<gene>
    <name evidence="1" type="ORF">NDU88_007408</name>
</gene>
<sequence>MHRGRLRSEDISALQAAQEANMLPAEDGQIKGVETKGFRVKRHHQWRYGRRCARPIYGYLSSARRHSAAASDLKWSLLEYLAMPGARSFKLYEPGMLSLVLGLRFAVTFTLTTNTKNEIICQSAYGTVGSRLVKKNALEPVLNAQHRCKVT</sequence>
<dbReference type="EMBL" id="JANPWB010000006">
    <property type="protein sequence ID" value="KAJ1182214.1"/>
    <property type="molecule type" value="Genomic_DNA"/>
</dbReference>
<keyword evidence="2" id="KW-1185">Reference proteome</keyword>
<organism evidence="1 2">
    <name type="scientific">Pleurodeles waltl</name>
    <name type="common">Iberian ribbed newt</name>
    <dbReference type="NCBI Taxonomy" id="8319"/>
    <lineage>
        <taxon>Eukaryota</taxon>
        <taxon>Metazoa</taxon>
        <taxon>Chordata</taxon>
        <taxon>Craniata</taxon>
        <taxon>Vertebrata</taxon>
        <taxon>Euteleostomi</taxon>
        <taxon>Amphibia</taxon>
        <taxon>Batrachia</taxon>
        <taxon>Caudata</taxon>
        <taxon>Salamandroidea</taxon>
        <taxon>Salamandridae</taxon>
        <taxon>Pleurodelinae</taxon>
        <taxon>Pleurodeles</taxon>
    </lineage>
</organism>
<protein>
    <submittedName>
        <fullName evidence="1">Uncharacterized protein</fullName>
    </submittedName>
</protein>
<reference evidence="1" key="1">
    <citation type="journal article" date="2022" name="bioRxiv">
        <title>Sequencing and chromosome-scale assembly of the giantPleurodeles waltlgenome.</title>
        <authorList>
            <person name="Brown T."/>
            <person name="Elewa A."/>
            <person name="Iarovenko S."/>
            <person name="Subramanian E."/>
            <person name="Araus A.J."/>
            <person name="Petzold A."/>
            <person name="Susuki M."/>
            <person name="Suzuki K.-i.T."/>
            <person name="Hayashi T."/>
            <person name="Toyoda A."/>
            <person name="Oliveira C."/>
            <person name="Osipova E."/>
            <person name="Leigh N.D."/>
            <person name="Simon A."/>
            <person name="Yun M.H."/>
        </authorList>
    </citation>
    <scope>NUCLEOTIDE SEQUENCE</scope>
    <source>
        <strain evidence="1">20211129_DDA</strain>
        <tissue evidence="1">Liver</tissue>
    </source>
</reference>